<gene>
    <name evidence="2" type="ORF">GXM_06118</name>
</gene>
<evidence type="ECO:0000313" key="2">
    <source>
        <dbReference type="EMBL" id="QFS48624.1"/>
    </source>
</evidence>
<dbReference type="KEGG" id="nsh:GXM_06118"/>
<keyword evidence="1" id="KW-0812">Transmembrane</keyword>
<accession>A0A5P8W7I5</accession>
<feature type="transmembrane region" description="Helical" evidence="1">
    <location>
        <begin position="25"/>
        <end position="42"/>
    </location>
</feature>
<organism evidence="2 3">
    <name type="scientific">Nostoc sphaeroides CCNUC1</name>
    <dbReference type="NCBI Taxonomy" id="2653204"/>
    <lineage>
        <taxon>Bacteria</taxon>
        <taxon>Bacillati</taxon>
        <taxon>Cyanobacteriota</taxon>
        <taxon>Cyanophyceae</taxon>
        <taxon>Nostocales</taxon>
        <taxon>Nostocaceae</taxon>
        <taxon>Nostoc</taxon>
    </lineage>
</organism>
<dbReference type="EMBL" id="CP045226">
    <property type="protein sequence ID" value="QFS48624.1"/>
    <property type="molecule type" value="Genomic_DNA"/>
</dbReference>
<proteinExistence type="predicted"/>
<keyword evidence="1" id="KW-1133">Transmembrane helix</keyword>
<dbReference type="Proteomes" id="UP000326678">
    <property type="component" value="Chromosome Gxm1"/>
</dbReference>
<name>A0A5P8W7I5_9NOSO</name>
<keyword evidence="1" id="KW-0472">Membrane</keyword>
<dbReference type="AlphaFoldDB" id="A0A5P8W7I5"/>
<protein>
    <submittedName>
        <fullName evidence="2">Uncharacterized protein</fullName>
    </submittedName>
</protein>
<reference evidence="2 3" key="1">
    <citation type="submission" date="2019-10" db="EMBL/GenBank/DDBJ databases">
        <title>Genomic and transcriptomic insights into the perfect genentic adaptation of a filamentous nitrogen-fixing cyanobacterium to rice fields.</title>
        <authorList>
            <person name="Chen Z."/>
        </authorList>
    </citation>
    <scope>NUCLEOTIDE SEQUENCE [LARGE SCALE GENOMIC DNA]</scope>
    <source>
        <strain evidence="2">CCNUC1</strain>
    </source>
</reference>
<evidence type="ECO:0000313" key="3">
    <source>
        <dbReference type="Proteomes" id="UP000326678"/>
    </source>
</evidence>
<evidence type="ECO:0000256" key="1">
    <source>
        <dbReference type="SAM" id="Phobius"/>
    </source>
</evidence>
<sequence>MLNTCKQPVTDLPVIFFNKDKGWSFWKNLYLLIGSVFIGMALE</sequence>
<keyword evidence="3" id="KW-1185">Reference proteome</keyword>